<dbReference type="InterPro" id="IPR009056">
    <property type="entry name" value="Cyt_c-like_dom"/>
</dbReference>
<keyword evidence="11" id="KW-0496">Mitochondrion</keyword>
<keyword evidence="7 11" id="KW-0249">Electron transport</keyword>
<dbReference type="GO" id="GO:0046872">
    <property type="term" value="F:metal ion binding"/>
    <property type="evidence" value="ECO:0007669"/>
    <property type="project" value="UniProtKB-KW"/>
</dbReference>
<dbReference type="Ensembl" id="ENSSLDT00000001372.1">
    <property type="protein sequence ID" value="ENSSLDP00000001294.1"/>
    <property type="gene ID" value="ENSSLDG00000001030.1"/>
</dbReference>
<keyword evidence="6 9" id="KW-0479">Metal-binding</keyword>
<protein>
    <submittedName>
        <fullName evidence="13">Cytochrome c-like</fullName>
    </submittedName>
</protein>
<reference evidence="13" key="2">
    <citation type="submission" date="2025-09" db="UniProtKB">
        <authorList>
            <consortium name="Ensembl"/>
        </authorList>
    </citation>
    <scope>IDENTIFICATION</scope>
</reference>
<dbReference type="GeneTree" id="ENSGT00940000168884"/>
<evidence type="ECO:0000259" key="12">
    <source>
        <dbReference type="PROSITE" id="PS51007"/>
    </source>
</evidence>
<dbReference type="AlphaFoldDB" id="A0A3B4WAY0"/>
<name>A0A3B4WAY0_SERLL</name>
<evidence type="ECO:0000313" key="14">
    <source>
        <dbReference type="Proteomes" id="UP000261360"/>
    </source>
</evidence>
<evidence type="ECO:0000256" key="2">
    <source>
        <dbReference type="ARBA" id="ARBA00004569"/>
    </source>
</evidence>
<accession>A0A3B4WAY0</accession>
<evidence type="ECO:0000256" key="10">
    <source>
        <dbReference type="RuleBase" id="RU004426"/>
    </source>
</evidence>
<dbReference type="Gene3D" id="1.10.760.10">
    <property type="entry name" value="Cytochrome c-like domain"/>
    <property type="match status" value="1"/>
</dbReference>
<evidence type="ECO:0000256" key="8">
    <source>
        <dbReference type="ARBA" id="ARBA00023004"/>
    </source>
</evidence>
<comment type="PTM">
    <text evidence="11">Binds 1 heme group per subunit.</text>
</comment>
<dbReference type="PROSITE" id="PS51007">
    <property type="entry name" value="CYTC"/>
    <property type="match status" value="1"/>
</dbReference>
<dbReference type="Pfam" id="PF00034">
    <property type="entry name" value="Cytochrom_C"/>
    <property type="match status" value="1"/>
</dbReference>
<comment type="subcellular location">
    <subcellularLocation>
        <location evidence="2">Mitochondrion intermembrane space</location>
    </subcellularLocation>
</comment>
<comment type="similarity">
    <text evidence="3 10">Belongs to the cytochrome c family.</text>
</comment>
<evidence type="ECO:0000256" key="1">
    <source>
        <dbReference type="ARBA" id="ARBA00002555"/>
    </source>
</evidence>
<keyword evidence="11" id="KW-0679">Respiratory chain</keyword>
<keyword evidence="4 11" id="KW-0813">Transport</keyword>
<evidence type="ECO:0000256" key="5">
    <source>
        <dbReference type="ARBA" id="ARBA00022617"/>
    </source>
</evidence>
<dbReference type="GO" id="GO:0009055">
    <property type="term" value="F:electron transfer activity"/>
    <property type="evidence" value="ECO:0007669"/>
    <property type="project" value="InterPro"/>
</dbReference>
<dbReference type="GO" id="GO:0020037">
    <property type="term" value="F:heme binding"/>
    <property type="evidence" value="ECO:0007669"/>
    <property type="project" value="InterPro"/>
</dbReference>
<dbReference type="PRINTS" id="PR00604">
    <property type="entry name" value="CYTCHRMECIAB"/>
</dbReference>
<dbReference type="FunFam" id="1.10.760.10:FF:000001">
    <property type="entry name" value="Cytochrome c iso-1"/>
    <property type="match status" value="1"/>
</dbReference>
<evidence type="ECO:0000256" key="4">
    <source>
        <dbReference type="ARBA" id="ARBA00022448"/>
    </source>
</evidence>
<evidence type="ECO:0000256" key="6">
    <source>
        <dbReference type="ARBA" id="ARBA00022723"/>
    </source>
</evidence>
<keyword evidence="5 9" id="KW-0349">Heme</keyword>
<dbReference type="GO" id="GO:0005758">
    <property type="term" value="C:mitochondrial intermembrane space"/>
    <property type="evidence" value="ECO:0007669"/>
    <property type="project" value="UniProtKB-SubCell"/>
</dbReference>
<dbReference type="InterPro" id="IPR002327">
    <property type="entry name" value="Cyt_c_1A/1B"/>
</dbReference>
<dbReference type="SUPFAM" id="SSF46626">
    <property type="entry name" value="Cytochrome c"/>
    <property type="match status" value="1"/>
</dbReference>
<organism evidence="13 14">
    <name type="scientific">Seriola lalandi dorsalis</name>
    <dbReference type="NCBI Taxonomy" id="1841481"/>
    <lineage>
        <taxon>Eukaryota</taxon>
        <taxon>Metazoa</taxon>
        <taxon>Chordata</taxon>
        <taxon>Craniata</taxon>
        <taxon>Vertebrata</taxon>
        <taxon>Euteleostomi</taxon>
        <taxon>Actinopterygii</taxon>
        <taxon>Neopterygii</taxon>
        <taxon>Teleostei</taxon>
        <taxon>Neoteleostei</taxon>
        <taxon>Acanthomorphata</taxon>
        <taxon>Carangaria</taxon>
        <taxon>Carangiformes</taxon>
        <taxon>Carangidae</taxon>
        <taxon>Seriola</taxon>
    </lineage>
</organism>
<evidence type="ECO:0000256" key="11">
    <source>
        <dbReference type="RuleBase" id="RU004427"/>
    </source>
</evidence>
<evidence type="ECO:0000256" key="7">
    <source>
        <dbReference type="ARBA" id="ARBA00022982"/>
    </source>
</evidence>
<dbReference type="InterPro" id="IPR036909">
    <property type="entry name" value="Cyt_c-like_dom_sf"/>
</dbReference>
<evidence type="ECO:0000256" key="9">
    <source>
        <dbReference type="PROSITE-ProRule" id="PRU00433"/>
    </source>
</evidence>
<proteinExistence type="inferred from homology"/>
<dbReference type="PANTHER" id="PTHR11961">
    <property type="entry name" value="CYTOCHROME C"/>
    <property type="match status" value="1"/>
</dbReference>
<evidence type="ECO:0000313" key="13">
    <source>
        <dbReference type="Ensembl" id="ENSSLDP00000001294.1"/>
    </source>
</evidence>
<sequence>MGKKASQTCAPGDGDADSGAKLFKAKCATCHTCNEGGPNKQGPNLFGVMGRQSGQVDGFKYTAANKGSGIMWAEQTMFDYLANPKKYIKGTNMAFPGFKAEKDRADVIARGIGAAC</sequence>
<evidence type="ECO:0000256" key="3">
    <source>
        <dbReference type="ARBA" id="ARBA00006488"/>
    </source>
</evidence>
<keyword evidence="14" id="KW-1185">Reference proteome</keyword>
<dbReference type="Proteomes" id="UP000261360">
    <property type="component" value="Unplaced"/>
</dbReference>
<dbReference type="STRING" id="1841481.ENSSLDP00000001294"/>
<feature type="domain" description="Cytochrome c" evidence="12">
    <location>
        <begin position="14"/>
        <end position="115"/>
    </location>
</feature>
<comment type="function">
    <text evidence="1 11">Electron carrier protein. The oxidized form of the cytochrome c heme group can accept an electron from the heme group of the cytochrome c1 subunit of cytochrome reductase. Cytochrome c then transfers this electron to the cytochrome oxidase complex, the final protein carrier in the mitochondrial electron-transport chain.</text>
</comment>
<keyword evidence="8 9" id="KW-0408">Iron</keyword>
<reference evidence="13" key="1">
    <citation type="submission" date="2025-08" db="UniProtKB">
        <authorList>
            <consortium name="Ensembl"/>
        </authorList>
    </citation>
    <scope>IDENTIFICATION</scope>
</reference>